<gene>
    <name evidence="12" type="ORF">Rhe02_49820</name>
</gene>
<dbReference type="InterPro" id="IPR007046">
    <property type="entry name" value="RNA_pol_sigma_54_core-bd"/>
</dbReference>
<evidence type="ECO:0000256" key="3">
    <source>
        <dbReference type="ARBA" id="ARBA00022679"/>
    </source>
</evidence>
<dbReference type="Pfam" id="PF04963">
    <property type="entry name" value="Sigma54_CBD"/>
    <property type="match status" value="1"/>
</dbReference>
<feature type="domain" description="RNA polymerase sigma factor 54 core-binding" evidence="11">
    <location>
        <begin position="98"/>
        <end position="191"/>
    </location>
</feature>
<protein>
    <recommendedName>
        <fullName evidence="14">RNA polymerase sigma-54 factor</fullName>
    </recommendedName>
</protein>
<keyword evidence="8" id="KW-0804">Transcription</keyword>
<evidence type="ECO:0000256" key="4">
    <source>
        <dbReference type="ARBA" id="ARBA00022695"/>
    </source>
</evidence>
<comment type="similarity">
    <text evidence="1">Belongs to the sigma-54 factor family.</text>
</comment>
<feature type="region of interest" description="Disordered" evidence="9">
    <location>
        <begin position="422"/>
        <end position="445"/>
    </location>
</feature>
<dbReference type="Proteomes" id="UP000612899">
    <property type="component" value="Unassembled WGS sequence"/>
</dbReference>
<dbReference type="PROSITE" id="PS00718">
    <property type="entry name" value="SIGMA54_2"/>
    <property type="match status" value="1"/>
</dbReference>
<proteinExistence type="inferred from homology"/>
<dbReference type="PROSITE" id="PS50044">
    <property type="entry name" value="SIGMA54_3"/>
    <property type="match status" value="1"/>
</dbReference>
<dbReference type="InterPro" id="IPR007634">
    <property type="entry name" value="RNA_pol_sigma_54_DNA-bd"/>
</dbReference>
<evidence type="ECO:0000256" key="6">
    <source>
        <dbReference type="ARBA" id="ARBA00023082"/>
    </source>
</evidence>
<keyword evidence="13" id="KW-1185">Reference proteome</keyword>
<dbReference type="Pfam" id="PF04552">
    <property type="entry name" value="Sigma54_DBD"/>
    <property type="match status" value="1"/>
</dbReference>
<keyword evidence="2" id="KW-0240">DNA-directed RNA polymerase</keyword>
<keyword evidence="6" id="KW-0731">Sigma factor</keyword>
<organism evidence="12 13">
    <name type="scientific">Rhizocola hellebori</name>
    <dbReference type="NCBI Taxonomy" id="1392758"/>
    <lineage>
        <taxon>Bacteria</taxon>
        <taxon>Bacillati</taxon>
        <taxon>Actinomycetota</taxon>
        <taxon>Actinomycetes</taxon>
        <taxon>Micromonosporales</taxon>
        <taxon>Micromonosporaceae</taxon>
        <taxon>Rhizocola</taxon>
    </lineage>
</organism>
<dbReference type="PIRSF" id="PIRSF000774">
    <property type="entry name" value="RpoN"/>
    <property type="match status" value="1"/>
</dbReference>
<evidence type="ECO:0000256" key="5">
    <source>
        <dbReference type="ARBA" id="ARBA00023015"/>
    </source>
</evidence>
<dbReference type="GO" id="GO:0016987">
    <property type="term" value="F:sigma factor activity"/>
    <property type="evidence" value="ECO:0007669"/>
    <property type="project" value="UniProtKB-KW"/>
</dbReference>
<dbReference type="GO" id="GO:0001216">
    <property type="term" value="F:DNA-binding transcription activator activity"/>
    <property type="evidence" value="ECO:0007669"/>
    <property type="project" value="InterPro"/>
</dbReference>
<sequence>MDMHISQRAEHRIGPAQLLLAELVTLPVSALASRLDAELQSNPALELPQPASCGGCGLPLWRGRCAPCRFGSRTAYDHQAMLASLPSSHSYPLSDAVAALDTGDRGIAEYLLADVDSHGLLADPLPVVAARLGCHVPRLRRVIEALRRAGMPGLCAATLAERLALQVAATGLVVPQEVRQLLRHGLEALAACVPAAARPSGFEALSAGAQAAARASGLTADQVALALAWLRRHIRADIVERDDVARTPASVDVIVAREAAGLVVQTVAGPWSAVRVAPSYLAHADHPALRPDMMKAARFVEVLARRDDILSRVCGVVVDRQAARVSCGREAHLPLSRREVATHLRVHESTVSRVVANKHLLLPTGETVELASLFGGSDALRQCLRELVAGESAPQSDTELARALAGRGHVVARRTIAKYRAELGIPHQRDRGGGKRDATPEPARR</sequence>
<dbReference type="PANTHER" id="PTHR32248:SF4">
    <property type="entry name" value="RNA POLYMERASE SIGMA-54 FACTOR"/>
    <property type="match status" value="1"/>
</dbReference>
<evidence type="ECO:0000256" key="2">
    <source>
        <dbReference type="ARBA" id="ARBA00022478"/>
    </source>
</evidence>
<reference evidence="12" key="1">
    <citation type="submission" date="2021-01" db="EMBL/GenBank/DDBJ databases">
        <title>Whole genome shotgun sequence of Rhizocola hellebori NBRC 109834.</title>
        <authorList>
            <person name="Komaki H."/>
            <person name="Tamura T."/>
        </authorList>
    </citation>
    <scope>NUCLEOTIDE SEQUENCE</scope>
    <source>
        <strain evidence="12">NBRC 109834</strain>
    </source>
</reference>
<evidence type="ECO:0000313" key="12">
    <source>
        <dbReference type="EMBL" id="GIH06915.1"/>
    </source>
</evidence>
<feature type="domain" description="RNA polymerase sigma factor 54 DNA-binding" evidence="10">
    <location>
        <begin position="293"/>
        <end position="431"/>
    </location>
</feature>
<dbReference type="EMBL" id="BONY01000031">
    <property type="protein sequence ID" value="GIH06915.1"/>
    <property type="molecule type" value="Genomic_DNA"/>
</dbReference>
<dbReference type="InterPro" id="IPR000394">
    <property type="entry name" value="RNA_pol_sigma_54"/>
</dbReference>
<evidence type="ECO:0000259" key="10">
    <source>
        <dbReference type="Pfam" id="PF04552"/>
    </source>
</evidence>
<keyword evidence="4" id="KW-0548">Nucleotidyltransferase</keyword>
<evidence type="ECO:0000256" key="9">
    <source>
        <dbReference type="SAM" id="MobiDB-lite"/>
    </source>
</evidence>
<evidence type="ECO:0000259" key="11">
    <source>
        <dbReference type="Pfam" id="PF04963"/>
    </source>
</evidence>
<evidence type="ECO:0000313" key="13">
    <source>
        <dbReference type="Proteomes" id="UP000612899"/>
    </source>
</evidence>
<dbReference type="PANTHER" id="PTHR32248">
    <property type="entry name" value="RNA POLYMERASE SIGMA-54 FACTOR"/>
    <property type="match status" value="1"/>
</dbReference>
<evidence type="ECO:0000256" key="8">
    <source>
        <dbReference type="ARBA" id="ARBA00023163"/>
    </source>
</evidence>
<dbReference type="GO" id="GO:0000428">
    <property type="term" value="C:DNA-directed RNA polymerase complex"/>
    <property type="evidence" value="ECO:0007669"/>
    <property type="project" value="UniProtKB-KW"/>
</dbReference>
<dbReference type="AlphaFoldDB" id="A0A8J3QAG4"/>
<evidence type="ECO:0008006" key="14">
    <source>
        <dbReference type="Google" id="ProtNLM"/>
    </source>
</evidence>
<evidence type="ECO:0000256" key="1">
    <source>
        <dbReference type="ARBA" id="ARBA00008798"/>
    </source>
</evidence>
<dbReference type="GO" id="GO:0016779">
    <property type="term" value="F:nucleotidyltransferase activity"/>
    <property type="evidence" value="ECO:0007669"/>
    <property type="project" value="UniProtKB-KW"/>
</dbReference>
<keyword evidence="5" id="KW-0805">Transcription regulation</keyword>
<accession>A0A8J3QAG4</accession>
<dbReference type="PRINTS" id="PR00045">
    <property type="entry name" value="SIGMA54FCT"/>
</dbReference>
<keyword evidence="7" id="KW-0238">DNA-binding</keyword>
<feature type="compositionally biased region" description="Basic and acidic residues" evidence="9">
    <location>
        <begin position="427"/>
        <end position="445"/>
    </location>
</feature>
<dbReference type="Gene3D" id="1.10.10.60">
    <property type="entry name" value="Homeodomain-like"/>
    <property type="match status" value="1"/>
</dbReference>
<dbReference type="GO" id="GO:0006352">
    <property type="term" value="P:DNA-templated transcription initiation"/>
    <property type="evidence" value="ECO:0007669"/>
    <property type="project" value="InterPro"/>
</dbReference>
<keyword evidence="3" id="KW-0808">Transferase</keyword>
<name>A0A8J3QAG4_9ACTN</name>
<evidence type="ECO:0000256" key="7">
    <source>
        <dbReference type="ARBA" id="ARBA00023125"/>
    </source>
</evidence>
<dbReference type="GO" id="GO:0003677">
    <property type="term" value="F:DNA binding"/>
    <property type="evidence" value="ECO:0007669"/>
    <property type="project" value="UniProtKB-KW"/>
</dbReference>
<comment type="caution">
    <text evidence="12">The sequence shown here is derived from an EMBL/GenBank/DDBJ whole genome shotgun (WGS) entry which is preliminary data.</text>
</comment>